<evidence type="ECO:0000259" key="8">
    <source>
        <dbReference type="Pfam" id="PF07992"/>
    </source>
</evidence>
<dbReference type="InterPro" id="IPR036188">
    <property type="entry name" value="FAD/NAD-bd_sf"/>
</dbReference>
<dbReference type="Pfam" id="PF02852">
    <property type="entry name" value="Pyr_redox_dim"/>
    <property type="match status" value="1"/>
</dbReference>
<dbReference type="SUPFAM" id="SSF55424">
    <property type="entry name" value="FAD/NAD-linked reductases, dimerisation (C-terminal) domain"/>
    <property type="match status" value="1"/>
</dbReference>
<dbReference type="PANTHER" id="PTHR43429:SF1">
    <property type="entry name" value="NAD(P)H SULFUR OXIDOREDUCTASE (COA-DEPENDENT)"/>
    <property type="match status" value="1"/>
</dbReference>
<keyword evidence="3" id="KW-0285">Flavoprotein</keyword>
<organism evidence="9">
    <name type="scientific">Roseihalotalea indica</name>
    <dbReference type="NCBI Taxonomy" id="2867963"/>
    <lineage>
        <taxon>Bacteria</taxon>
        <taxon>Pseudomonadati</taxon>
        <taxon>Bacteroidota</taxon>
        <taxon>Cytophagia</taxon>
        <taxon>Cytophagales</taxon>
        <taxon>Catalimonadaceae</taxon>
        <taxon>Roseihalotalea</taxon>
    </lineage>
</organism>
<dbReference type="AlphaFoldDB" id="A0AA49GPJ8"/>
<protein>
    <submittedName>
        <fullName evidence="9">FAD-dependent oxidoreductase</fullName>
    </submittedName>
</protein>
<dbReference type="PRINTS" id="PR00368">
    <property type="entry name" value="FADPNR"/>
</dbReference>
<dbReference type="PANTHER" id="PTHR43429">
    <property type="entry name" value="PYRIDINE NUCLEOTIDE-DISULFIDE OXIDOREDUCTASE DOMAIN-CONTAINING"/>
    <property type="match status" value="1"/>
</dbReference>
<evidence type="ECO:0000256" key="5">
    <source>
        <dbReference type="ARBA" id="ARBA00023002"/>
    </source>
</evidence>
<keyword evidence="4" id="KW-0274">FAD</keyword>
<feature type="domain" description="Pyridine nucleotide-disulphide oxidoreductase dimerisation" evidence="7">
    <location>
        <begin position="326"/>
        <end position="428"/>
    </location>
</feature>
<reference evidence="9" key="2">
    <citation type="journal article" date="2024" name="Antonie Van Leeuwenhoek">
        <title>Roseihalotalea indica gen. nov., sp. nov., a halophilic Bacteroidetes from mesopelagic Southwest Indian Ocean with higher carbohydrate metabolic potential.</title>
        <authorList>
            <person name="Chen B."/>
            <person name="Zhang M."/>
            <person name="Lin D."/>
            <person name="Ye J."/>
            <person name="Tang K."/>
        </authorList>
    </citation>
    <scope>NUCLEOTIDE SEQUENCE</scope>
    <source>
        <strain evidence="9">TK19036</strain>
    </source>
</reference>
<accession>A0AA49GPJ8</accession>
<dbReference type="InterPro" id="IPR004099">
    <property type="entry name" value="Pyr_nucl-diS_OxRdtase_dimer"/>
</dbReference>
<dbReference type="Pfam" id="PF07992">
    <property type="entry name" value="Pyr_redox_2"/>
    <property type="match status" value="1"/>
</dbReference>
<dbReference type="PRINTS" id="PR00411">
    <property type="entry name" value="PNDRDTASEI"/>
</dbReference>
<evidence type="ECO:0000259" key="7">
    <source>
        <dbReference type="Pfam" id="PF02852"/>
    </source>
</evidence>
<evidence type="ECO:0000256" key="3">
    <source>
        <dbReference type="ARBA" id="ARBA00022630"/>
    </source>
</evidence>
<evidence type="ECO:0000313" key="9">
    <source>
        <dbReference type="EMBL" id="WKN38660.1"/>
    </source>
</evidence>
<dbReference type="InterPro" id="IPR023753">
    <property type="entry name" value="FAD/NAD-binding_dom"/>
</dbReference>
<dbReference type="EMBL" id="CP120682">
    <property type="protein sequence ID" value="WKN38660.1"/>
    <property type="molecule type" value="Genomic_DNA"/>
</dbReference>
<reference evidence="9" key="1">
    <citation type="journal article" date="2023" name="Comput. Struct. Biotechnol. J.">
        <title>Discovery of a novel marine Bacteroidetes with a rich repertoire of carbohydrate-active enzymes.</title>
        <authorList>
            <person name="Chen B."/>
            <person name="Liu G."/>
            <person name="Chen Q."/>
            <person name="Wang H."/>
            <person name="Liu L."/>
            <person name="Tang K."/>
        </authorList>
    </citation>
    <scope>NUCLEOTIDE SEQUENCE</scope>
    <source>
        <strain evidence="9">TK19036</strain>
    </source>
</reference>
<keyword evidence="6" id="KW-0676">Redox-active center</keyword>
<dbReference type="Gene3D" id="3.50.50.60">
    <property type="entry name" value="FAD/NAD(P)-binding domain"/>
    <property type="match status" value="2"/>
</dbReference>
<dbReference type="GO" id="GO:0016491">
    <property type="term" value="F:oxidoreductase activity"/>
    <property type="evidence" value="ECO:0007669"/>
    <property type="project" value="UniProtKB-KW"/>
</dbReference>
<name>A0AA49GPJ8_9BACT</name>
<dbReference type="SUPFAM" id="SSF51905">
    <property type="entry name" value="FAD/NAD(P)-binding domain"/>
    <property type="match status" value="2"/>
</dbReference>
<evidence type="ECO:0000256" key="4">
    <source>
        <dbReference type="ARBA" id="ARBA00022827"/>
    </source>
</evidence>
<gene>
    <name evidence="9" type="ORF">K4G66_08090</name>
</gene>
<dbReference type="InterPro" id="IPR016156">
    <property type="entry name" value="FAD/NAD-linked_Rdtase_dimer_sf"/>
</dbReference>
<keyword evidence="5" id="KW-0560">Oxidoreductase</keyword>
<proteinExistence type="inferred from homology"/>
<evidence type="ECO:0000256" key="6">
    <source>
        <dbReference type="ARBA" id="ARBA00023284"/>
    </source>
</evidence>
<dbReference type="InterPro" id="IPR050260">
    <property type="entry name" value="FAD-bd_OxRdtase"/>
</dbReference>
<sequence length="458" mass="49977">MKHVIIGGSDAGVSAALRIKELAPAHQVTLLLADEYPNYSICGLPFYLSGEVKHWQDLAHRKKADLEAAGITIKTSHRVTTIDVGEKAIYAKGRAFAYDTLLMATGASSVRPPLAGIDQPGVFTLRWMDEMLAIDAYTRQHSVKSVLIVGGGYIGVELADAFTLRGLQTTLVEYAPTVLQTLDAELGEKLQRHMEAKGVQVHTHTQVQSIEPLAGTKRLQVCGTSDLVQEVDMVLVVTGAKPATTLAEAIGLETGHQGALRVNQRMETALPGIYAAGDCAETYHRYLMKNLYLPLGTTAHKQGRIAGENMAGGEALFQGTMGTQVVKVFDQVAARTGLHDRDAAKQHIPYRTVQSEHDDHKAYYPHAQKMTIRITGNPQTGELLGAQILGQVGSEVAKRMDVFATALHHRMKVSELNDLDLSYTPPLSSPWDPVQMAAQYWLQISSLNKCRSYAKMLT</sequence>
<comment type="cofactor">
    <cofactor evidence="1">
        <name>FAD</name>
        <dbReference type="ChEBI" id="CHEBI:57692"/>
    </cofactor>
</comment>
<evidence type="ECO:0000256" key="1">
    <source>
        <dbReference type="ARBA" id="ARBA00001974"/>
    </source>
</evidence>
<evidence type="ECO:0000256" key="2">
    <source>
        <dbReference type="ARBA" id="ARBA00009130"/>
    </source>
</evidence>
<feature type="domain" description="FAD/NAD(P)-binding" evidence="8">
    <location>
        <begin position="1"/>
        <end position="303"/>
    </location>
</feature>
<comment type="similarity">
    <text evidence="2">Belongs to the class-III pyridine nucleotide-disulfide oxidoreductase family.</text>
</comment>